<protein>
    <recommendedName>
        <fullName evidence="3">SinR family protein</fullName>
    </recommendedName>
</protein>
<dbReference type="AlphaFoldDB" id="A0A1H7RUL8"/>
<sequence length="92" mass="10831">MKTYLIGYDLNKPHQDYPELINKIKQFKTWWHYLDSTWIVKSDLTAAQIREYLKPHIDSNDELLVVSLTGEGAWYGFNDKGSKWLKNNLTPS</sequence>
<reference evidence="1 2" key="1">
    <citation type="submission" date="2016-10" db="EMBL/GenBank/DDBJ databases">
        <authorList>
            <person name="de Groot N.N."/>
        </authorList>
    </citation>
    <scope>NUCLEOTIDE SEQUENCE [LARGE SCALE GENOMIC DNA]</scope>
    <source>
        <strain evidence="1 2">DSM 21039</strain>
    </source>
</reference>
<proteinExistence type="predicted"/>
<dbReference type="RefSeq" id="WP_089910540.1">
    <property type="nucleotide sequence ID" value="NZ_FOBB01000002.1"/>
</dbReference>
<organism evidence="1 2">
    <name type="scientific">Chitinophaga rupis</name>
    <dbReference type="NCBI Taxonomy" id="573321"/>
    <lineage>
        <taxon>Bacteria</taxon>
        <taxon>Pseudomonadati</taxon>
        <taxon>Bacteroidota</taxon>
        <taxon>Chitinophagia</taxon>
        <taxon>Chitinophagales</taxon>
        <taxon>Chitinophagaceae</taxon>
        <taxon>Chitinophaga</taxon>
    </lineage>
</organism>
<dbReference type="Proteomes" id="UP000198984">
    <property type="component" value="Unassembled WGS sequence"/>
</dbReference>
<evidence type="ECO:0000313" key="2">
    <source>
        <dbReference type="Proteomes" id="UP000198984"/>
    </source>
</evidence>
<accession>A0A1H7RUL8</accession>
<dbReference type="STRING" id="573321.SAMN04488505_102737"/>
<gene>
    <name evidence="1" type="ORF">SAMN04488505_102737</name>
</gene>
<dbReference type="OrthoDB" id="2656750at2"/>
<evidence type="ECO:0000313" key="1">
    <source>
        <dbReference type="EMBL" id="SEL63912.1"/>
    </source>
</evidence>
<name>A0A1H7RUL8_9BACT</name>
<keyword evidence="2" id="KW-1185">Reference proteome</keyword>
<evidence type="ECO:0008006" key="3">
    <source>
        <dbReference type="Google" id="ProtNLM"/>
    </source>
</evidence>
<dbReference type="EMBL" id="FOBB01000002">
    <property type="protein sequence ID" value="SEL63912.1"/>
    <property type="molecule type" value="Genomic_DNA"/>
</dbReference>